<name>A0A4U2Z437_9BACT</name>
<evidence type="ECO:0000256" key="1">
    <source>
        <dbReference type="ARBA" id="ARBA00006914"/>
    </source>
</evidence>
<evidence type="ECO:0000256" key="3">
    <source>
        <dbReference type="ARBA" id="ARBA00022840"/>
    </source>
</evidence>
<sequence>MPKQTSSFITNYKPTDFIDAELVEKASLWILRIIMKTHGYREFMDEKGSFDYNSKEICYFLGLEKYAVMDEEQYTRTEVLGILSKKLQSLEKRKKFNSLSVLSRNIKRIANLAGLNSAEERVLEFSVLIRRYEILEKGVRLLGNELNSLQTKRILSTVLDIEKDEIDAMFASTSKFSKSSLLLLDKRNNYSLDIKLDLLSDEFCENLLSLDEDVENLIQDVVKPCQKSDLDIQNYHHIKFDLDLMLSHLEHALQSKQKGVNILLYGLPGTGKTELAKVVAQKLEAKIYEVSYTDNEQEPIDGKQRLKAYKSAQALLSNENTLLMYDEAEDIFENSGGFFFAPPQRQKDKAWINRILESNTIPTIWITNNVESVDGAIVRRFDMSIEIPIPPKKTRVEIIKKYSQNILDEKTLQMLAANEDISPALISSATKVVGNLQNSDQAEAFTHLLNNTLKAQGYSEINKNSGVSLPSNYNPAFINTTTDLNALASGIKENKNARLCLYGPAGTGKSAFGKYIAEVIEQPVLLKKGSDLISKWVGGTEQNIARAFQEAKDENAVLIFDEVDTFLSDRENAKASWEVTQVNEMLVQMENFEGVFIATTNLMDNLDRASLRRFDLKLEFSYLQPKQAWEIFCSYAKELRLTKPQMSFKSQIGYLRYLTPGDFAAVIRQNRFRPIKDVESFIERLKEEVAVKNAVGKTMGFL</sequence>
<dbReference type="GO" id="GO:0005524">
    <property type="term" value="F:ATP binding"/>
    <property type="evidence" value="ECO:0007669"/>
    <property type="project" value="UniProtKB-KW"/>
</dbReference>
<evidence type="ECO:0000313" key="6">
    <source>
        <dbReference type="Proteomes" id="UP000309561"/>
    </source>
</evidence>
<dbReference type="Proteomes" id="UP000309561">
    <property type="component" value="Unassembled WGS sequence"/>
</dbReference>
<dbReference type="SMART" id="SM00382">
    <property type="entry name" value="AAA"/>
    <property type="match status" value="2"/>
</dbReference>
<dbReference type="EMBL" id="SZPX01000008">
    <property type="protein sequence ID" value="TKI68505.1"/>
    <property type="molecule type" value="Genomic_DNA"/>
</dbReference>
<dbReference type="AlphaFoldDB" id="A0A4U2Z437"/>
<dbReference type="CDD" id="cd19481">
    <property type="entry name" value="RecA-like_protease"/>
    <property type="match status" value="1"/>
</dbReference>
<dbReference type="InterPro" id="IPR003959">
    <property type="entry name" value="ATPase_AAA_core"/>
</dbReference>
<keyword evidence="6" id="KW-1185">Reference proteome</keyword>
<dbReference type="Gene3D" id="3.40.50.300">
    <property type="entry name" value="P-loop containing nucleotide triphosphate hydrolases"/>
    <property type="match status" value="2"/>
</dbReference>
<keyword evidence="3 5" id="KW-0067">ATP-binding</keyword>
<dbReference type="SUPFAM" id="SSF52540">
    <property type="entry name" value="P-loop containing nucleoside triphosphate hydrolases"/>
    <property type="match status" value="2"/>
</dbReference>
<dbReference type="InterPro" id="IPR003593">
    <property type="entry name" value="AAA+_ATPase"/>
</dbReference>
<dbReference type="InterPro" id="IPR050221">
    <property type="entry name" value="26S_Proteasome_ATPase"/>
</dbReference>
<feature type="domain" description="AAA+ ATPase" evidence="4">
    <location>
        <begin position="495"/>
        <end position="624"/>
    </location>
</feature>
<dbReference type="Pfam" id="PF00004">
    <property type="entry name" value="AAA"/>
    <property type="match status" value="2"/>
</dbReference>
<gene>
    <name evidence="5" type="ORF">FCU45_10865</name>
</gene>
<comment type="caution">
    <text evidence="5">The sequence shown here is derived from an EMBL/GenBank/DDBJ whole genome shotgun (WGS) entry which is preliminary data.</text>
</comment>
<dbReference type="InterPro" id="IPR027417">
    <property type="entry name" value="P-loop_NTPase"/>
</dbReference>
<dbReference type="GO" id="GO:0016887">
    <property type="term" value="F:ATP hydrolysis activity"/>
    <property type="evidence" value="ECO:0007669"/>
    <property type="project" value="InterPro"/>
</dbReference>
<accession>A0A4U2Z437</accession>
<dbReference type="OrthoDB" id="9809379at2"/>
<evidence type="ECO:0000256" key="2">
    <source>
        <dbReference type="ARBA" id="ARBA00022741"/>
    </source>
</evidence>
<keyword evidence="2" id="KW-0547">Nucleotide-binding</keyword>
<dbReference type="PANTHER" id="PTHR23073">
    <property type="entry name" value="26S PROTEASOME REGULATORY SUBUNIT"/>
    <property type="match status" value="1"/>
</dbReference>
<organism evidence="5 6">
    <name type="scientific">Sulfurimonas crateris</name>
    <dbReference type="NCBI Taxonomy" id="2574727"/>
    <lineage>
        <taxon>Bacteria</taxon>
        <taxon>Pseudomonadati</taxon>
        <taxon>Campylobacterota</taxon>
        <taxon>Epsilonproteobacteria</taxon>
        <taxon>Campylobacterales</taxon>
        <taxon>Sulfurimonadaceae</taxon>
        <taxon>Sulfurimonas</taxon>
    </lineage>
</organism>
<evidence type="ECO:0000259" key="4">
    <source>
        <dbReference type="SMART" id="SM00382"/>
    </source>
</evidence>
<reference evidence="5 6" key="1">
    <citation type="submission" date="2019-04" db="EMBL/GenBank/DDBJ databases">
        <title>Sulfurimonas crateris sp. nov. a facultative anaerobic sulfur-oxidizing chemolithautotrophic bacterium isolated from a terrestrial mud vulcano.</title>
        <authorList>
            <person name="Ratnikova N.M."/>
            <person name="Slobodkin A.I."/>
            <person name="Merkel A.Y."/>
            <person name="Novikov A."/>
            <person name="Bonch-Osmolovskaya E.A."/>
            <person name="Slobodkina G.B."/>
        </authorList>
    </citation>
    <scope>NUCLEOTIDE SEQUENCE [LARGE SCALE GENOMIC DNA]</scope>
    <source>
        <strain evidence="5 6">SN118</strain>
    </source>
</reference>
<proteinExistence type="inferred from homology"/>
<protein>
    <submittedName>
        <fullName evidence="5">ATP-binding protein</fullName>
    </submittedName>
</protein>
<comment type="similarity">
    <text evidence="1">Belongs to the AAA ATPase family.</text>
</comment>
<dbReference type="RefSeq" id="WP_137015189.1">
    <property type="nucleotide sequence ID" value="NZ_SZPX01000008.1"/>
</dbReference>
<feature type="domain" description="AAA+ ATPase" evidence="4">
    <location>
        <begin position="258"/>
        <end position="391"/>
    </location>
</feature>
<evidence type="ECO:0000313" key="5">
    <source>
        <dbReference type="EMBL" id="TKI68505.1"/>
    </source>
</evidence>